<dbReference type="AlphaFoldDB" id="A0A5B8U7W1"/>
<dbReference type="InterPro" id="IPR052016">
    <property type="entry name" value="Bact_Sigma-Reg"/>
</dbReference>
<dbReference type="RefSeq" id="WP_146921230.1">
    <property type="nucleotide sequence ID" value="NZ_CP042430.1"/>
</dbReference>
<evidence type="ECO:0000259" key="3">
    <source>
        <dbReference type="SMART" id="SM00331"/>
    </source>
</evidence>
<evidence type="ECO:0000259" key="2">
    <source>
        <dbReference type="SMART" id="SM00065"/>
    </source>
</evidence>
<dbReference type="KEGG" id="bsol:FSW04_16605"/>
<keyword evidence="1" id="KW-0378">Hydrolase</keyword>
<sequence length="430" mass="44784">MTVEPSTPAGPAALDAAVIDRRVRDRDRLAAVRATGLLDTPAEEPFDRLARLAAVTLGAPLAFVTVVDERRSFWKACIGVDAQDPADRQNALHESFCQYVVGAGAELVVGDAASDPRTRDNPAITGMGVAAWAGFPVRAPGGEVLGSFCVVDTVPRTWTTHDVDVLRTLAEAASGEVALRAAAERSAMLARTLQQALLPPVAPHVPGLQVGTYYCAAGSGDELIGDFYDVFETRDRRWNAVVGDVCGKGVEAARLTALARHTLRAGAMREARPSRVLALLDEALQRDDSTDGRFVTALLVALDPAPGDGGFAATLCSAGHVPALLRDDRGCRVIDAPGSLLGVLPELVLRDVALDLRPGDVLVLCTDGVTEARGPGREQFGLGRLSAALGGAGGDARAIAATLGGALRAFAGPRSDDDVAIVVLRVDPSA</sequence>
<dbReference type="SMART" id="SM00065">
    <property type="entry name" value="GAF"/>
    <property type="match status" value="1"/>
</dbReference>
<dbReference type="Pfam" id="PF07228">
    <property type="entry name" value="SpoIIE"/>
    <property type="match status" value="1"/>
</dbReference>
<accession>A0A5B8U7W1</accession>
<protein>
    <submittedName>
        <fullName evidence="4">SpoIIE family protein phosphatase</fullName>
    </submittedName>
</protein>
<reference evidence="4 5" key="1">
    <citation type="journal article" date="2018" name="J. Microbiol.">
        <title>Baekduia soli gen. nov., sp. nov., a novel bacterium isolated from the soil of Baekdu Mountain and proposal of a novel family name, Baekduiaceae fam. nov.</title>
        <authorList>
            <person name="An D.S."/>
            <person name="Siddiqi M.Z."/>
            <person name="Kim K.H."/>
            <person name="Yu H.S."/>
            <person name="Im W.T."/>
        </authorList>
    </citation>
    <scope>NUCLEOTIDE SEQUENCE [LARGE SCALE GENOMIC DNA]</scope>
    <source>
        <strain evidence="4 5">BR7-21</strain>
    </source>
</reference>
<dbReference type="InterPro" id="IPR036457">
    <property type="entry name" value="PPM-type-like_dom_sf"/>
</dbReference>
<organism evidence="4 5">
    <name type="scientific">Baekduia soli</name>
    <dbReference type="NCBI Taxonomy" id="496014"/>
    <lineage>
        <taxon>Bacteria</taxon>
        <taxon>Bacillati</taxon>
        <taxon>Actinomycetota</taxon>
        <taxon>Thermoleophilia</taxon>
        <taxon>Solirubrobacterales</taxon>
        <taxon>Baekduiaceae</taxon>
        <taxon>Baekduia</taxon>
    </lineage>
</organism>
<feature type="domain" description="GAF" evidence="2">
    <location>
        <begin position="41"/>
        <end position="187"/>
    </location>
</feature>
<dbReference type="SMART" id="SM00331">
    <property type="entry name" value="PP2C_SIG"/>
    <property type="match status" value="1"/>
</dbReference>
<dbReference type="Proteomes" id="UP000321805">
    <property type="component" value="Chromosome"/>
</dbReference>
<dbReference type="InterPro" id="IPR001932">
    <property type="entry name" value="PPM-type_phosphatase-like_dom"/>
</dbReference>
<dbReference type="OrthoDB" id="9151676at2"/>
<gene>
    <name evidence="4" type="ORF">FSW04_16605</name>
</gene>
<evidence type="ECO:0000256" key="1">
    <source>
        <dbReference type="ARBA" id="ARBA00022801"/>
    </source>
</evidence>
<proteinExistence type="predicted"/>
<dbReference type="SUPFAM" id="SSF55781">
    <property type="entry name" value="GAF domain-like"/>
    <property type="match status" value="1"/>
</dbReference>
<dbReference type="PANTHER" id="PTHR43156:SF2">
    <property type="entry name" value="STAGE II SPORULATION PROTEIN E"/>
    <property type="match status" value="1"/>
</dbReference>
<keyword evidence="5" id="KW-1185">Reference proteome</keyword>
<dbReference type="Gene3D" id="3.30.450.40">
    <property type="match status" value="1"/>
</dbReference>
<dbReference type="EMBL" id="CP042430">
    <property type="protein sequence ID" value="QEC49031.1"/>
    <property type="molecule type" value="Genomic_DNA"/>
</dbReference>
<dbReference type="SUPFAM" id="SSF81606">
    <property type="entry name" value="PP2C-like"/>
    <property type="match status" value="1"/>
</dbReference>
<dbReference type="PANTHER" id="PTHR43156">
    <property type="entry name" value="STAGE II SPORULATION PROTEIN E-RELATED"/>
    <property type="match status" value="1"/>
</dbReference>
<dbReference type="Pfam" id="PF01590">
    <property type="entry name" value="GAF"/>
    <property type="match status" value="1"/>
</dbReference>
<dbReference type="InterPro" id="IPR029016">
    <property type="entry name" value="GAF-like_dom_sf"/>
</dbReference>
<dbReference type="Gene3D" id="3.60.40.10">
    <property type="entry name" value="PPM-type phosphatase domain"/>
    <property type="match status" value="1"/>
</dbReference>
<name>A0A5B8U7W1_9ACTN</name>
<evidence type="ECO:0000313" key="5">
    <source>
        <dbReference type="Proteomes" id="UP000321805"/>
    </source>
</evidence>
<feature type="domain" description="PPM-type phosphatase" evidence="3">
    <location>
        <begin position="208"/>
        <end position="426"/>
    </location>
</feature>
<evidence type="ECO:0000313" key="4">
    <source>
        <dbReference type="EMBL" id="QEC49031.1"/>
    </source>
</evidence>
<dbReference type="GO" id="GO:0016791">
    <property type="term" value="F:phosphatase activity"/>
    <property type="evidence" value="ECO:0007669"/>
    <property type="project" value="TreeGrafter"/>
</dbReference>
<dbReference type="InterPro" id="IPR003018">
    <property type="entry name" value="GAF"/>
</dbReference>